<dbReference type="Pfam" id="PF02518">
    <property type="entry name" value="HATPase_c"/>
    <property type="match status" value="1"/>
</dbReference>
<evidence type="ECO:0000256" key="9">
    <source>
        <dbReference type="SAM" id="Phobius"/>
    </source>
</evidence>
<evidence type="ECO:0000313" key="12">
    <source>
        <dbReference type="Proteomes" id="UP001596122"/>
    </source>
</evidence>
<evidence type="ECO:0000256" key="6">
    <source>
        <dbReference type="ARBA" id="ARBA00022777"/>
    </source>
</evidence>
<evidence type="ECO:0000256" key="3">
    <source>
        <dbReference type="ARBA" id="ARBA00012438"/>
    </source>
</evidence>
<evidence type="ECO:0000256" key="7">
    <source>
        <dbReference type="ARBA" id="ARBA00023012"/>
    </source>
</evidence>
<dbReference type="InterPro" id="IPR003661">
    <property type="entry name" value="HisK_dim/P_dom"/>
</dbReference>
<dbReference type="GO" id="GO:0016301">
    <property type="term" value="F:kinase activity"/>
    <property type="evidence" value="ECO:0007669"/>
    <property type="project" value="UniProtKB-KW"/>
</dbReference>
<dbReference type="EMBL" id="JBHSLD010000011">
    <property type="protein sequence ID" value="MFC5381709.1"/>
    <property type="molecule type" value="Genomic_DNA"/>
</dbReference>
<dbReference type="CDD" id="cd00075">
    <property type="entry name" value="HATPase"/>
    <property type="match status" value="1"/>
</dbReference>
<dbReference type="SMART" id="SM00388">
    <property type="entry name" value="HisKA"/>
    <property type="match status" value="1"/>
</dbReference>
<organism evidence="11 12">
    <name type="scientific">Aquipuribacter nitratireducens</name>
    <dbReference type="NCBI Taxonomy" id="650104"/>
    <lineage>
        <taxon>Bacteria</taxon>
        <taxon>Bacillati</taxon>
        <taxon>Actinomycetota</taxon>
        <taxon>Actinomycetes</taxon>
        <taxon>Micrococcales</taxon>
        <taxon>Intrasporangiaceae</taxon>
        <taxon>Aquipuribacter</taxon>
    </lineage>
</organism>
<dbReference type="InterPro" id="IPR036890">
    <property type="entry name" value="HATPase_C_sf"/>
</dbReference>
<dbReference type="PROSITE" id="PS50109">
    <property type="entry name" value="HIS_KIN"/>
    <property type="match status" value="1"/>
</dbReference>
<keyword evidence="7" id="KW-0902">Two-component regulatory system</keyword>
<dbReference type="CDD" id="cd00082">
    <property type="entry name" value="HisKA"/>
    <property type="match status" value="1"/>
</dbReference>
<feature type="transmembrane region" description="Helical" evidence="9">
    <location>
        <begin position="67"/>
        <end position="89"/>
    </location>
</feature>
<evidence type="ECO:0000313" key="11">
    <source>
        <dbReference type="EMBL" id="MFC5381709.1"/>
    </source>
</evidence>
<dbReference type="InterPro" id="IPR050351">
    <property type="entry name" value="BphY/WalK/GraS-like"/>
</dbReference>
<keyword evidence="9" id="KW-0812">Transmembrane</keyword>
<protein>
    <recommendedName>
        <fullName evidence="8">Sensor-like histidine kinase SenX3</fullName>
        <ecNumber evidence="3">2.7.13.3</ecNumber>
    </recommendedName>
</protein>
<keyword evidence="12" id="KW-1185">Reference proteome</keyword>
<dbReference type="Gene3D" id="1.10.287.130">
    <property type="match status" value="1"/>
</dbReference>
<sequence length="341" mass="34436">MSAAASVVAIAAAVALAVGLVGAVVVVALARRAVAAAVVVTPVVAVASVAAGVAAAAQAMLLSPGDLRVVLVVLAATVPVALLFGGLLARRVAHVLRRAADDAAGSRREAEVERGRRELVTWVSHDLRTPLAGIRAMAEALEDGVAEDPARYLARIREEADRTSGMVDDVLMLSRLRSGAPGSAAAEEEVDVADVLSDAVAQVHPLARADGVALTGEAAPGVLVRGRTGELARAVVNLLDNAVRSSGPGGSVSVGVTRAAGTVTVEVRDSCGGVSEETLQRMFEPGWRGEAARSPGRVGAGLGLAIVRSVAERHGGRAEVRPVAGGCLARLELPAADVSTS</sequence>
<feature type="transmembrane region" description="Helical" evidence="9">
    <location>
        <begin position="37"/>
        <end position="61"/>
    </location>
</feature>
<keyword evidence="9" id="KW-0472">Membrane</keyword>
<dbReference type="Pfam" id="PF00512">
    <property type="entry name" value="HisKA"/>
    <property type="match status" value="1"/>
</dbReference>
<evidence type="ECO:0000256" key="4">
    <source>
        <dbReference type="ARBA" id="ARBA00022553"/>
    </source>
</evidence>
<dbReference type="InterPro" id="IPR004358">
    <property type="entry name" value="Sig_transdc_His_kin-like_C"/>
</dbReference>
<dbReference type="InterPro" id="IPR036097">
    <property type="entry name" value="HisK_dim/P_sf"/>
</dbReference>
<keyword evidence="4" id="KW-0597">Phosphoprotein</keyword>
<name>A0ABW0GR25_9MICO</name>
<dbReference type="PANTHER" id="PTHR45453:SF1">
    <property type="entry name" value="PHOSPHATE REGULON SENSOR PROTEIN PHOR"/>
    <property type="match status" value="1"/>
</dbReference>
<accession>A0ABW0GR25</accession>
<comment type="subcellular location">
    <subcellularLocation>
        <location evidence="2">Cell membrane</location>
    </subcellularLocation>
</comment>
<reference evidence="12" key="1">
    <citation type="journal article" date="2019" name="Int. J. Syst. Evol. Microbiol.">
        <title>The Global Catalogue of Microorganisms (GCM) 10K type strain sequencing project: providing services to taxonomists for standard genome sequencing and annotation.</title>
        <authorList>
            <consortium name="The Broad Institute Genomics Platform"/>
            <consortium name="The Broad Institute Genome Sequencing Center for Infectious Disease"/>
            <person name="Wu L."/>
            <person name="Ma J."/>
        </authorList>
    </citation>
    <scope>NUCLEOTIDE SEQUENCE [LARGE SCALE GENOMIC DNA]</scope>
    <source>
        <strain evidence="12">CCUG 43114</strain>
    </source>
</reference>
<feature type="transmembrane region" description="Helical" evidence="9">
    <location>
        <begin position="6"/>
        <end position="30"/>
    </location>
</feature>
<proteinExistence type="predicted"/>
<dbReference type="SUPFAM" id="SSF55874">
    <property type="entry name" value="ATPase domain of HSP90 chaperone/DNA topoisomerase II/histidine kinase"/>
    <property type="match status" value="1"/>
</dbReference>
<dbReference type="RefSeq" id="WP_340271568.1">
    <property type="nucleotide sequence ID" value="NZ_JBBEOG010000012.1"/>
</dbReference>
<dbReference type="PRINTS" id="PR00344">
    <property type="entry name" value="BCTRLSENSOR"/>
</dbReference>
<gene>
    <name evidence="11" type="ORF">ACFPJ6_13015</name>
</gene>
<keyword evidence="6 11" id="KW-0418">Kinase</keyword>
<feature type="domain" description="Histidine kinase" evidence="10">
    <location>
        <begin position="122"/>
        <end position="337"/>
    </location>
</feature>
<evidence type="ECO:0000256" key="1">
    <source>
        <dbReference type="ARBA" id="ARBA00000085"/>
    </source>
</evidence>
<dbReference type="Proteomes" id="UP001596122">
    <property type="component" value="Unassembled WGS sequence"/>
</dbReference>
<dbReference type="Gene3D" id="3.30.565.10">
    <property type="entry name" value="Histidine kinase-like ATPase, C-terminal domain"/>
    <property type="match status" value="1"/>
</dbReference>
<evidence type="ECO:0000256" key="2">
    <source>
        <dbReference type="ARBA" id="ARBA00004236"/>
    </source>
</evidence>
<dbReference type="InterPro" id="IPR003594">
    <property type="entry name" value="HATPase_dom"/>
</dbReference>
<dbReference type="EC" id="2.7.13.3" evidence="3"/>
<evidence type="ECO:0000256" key="8">
    <source>
        <dbReference type="ARBA" id="ARBA00039401"/>
    </source>
</evidence>
<comment type="caution">
    <text evidence="11">The sequence shown here is derived from an EMBL/GenBank/DDBJ whole genome shotgun (WGS) entry which is preliminary data.</text>
</comment>
<keyword evidence="5" id="KW-0808">Transferase</keyword>
<dbReference type="PANTHER" id="PTHR45453">
    <property type="entry name" value="PHOSPHATE REGULON SENSOR PROTEIN PHOR"/>
    <property type="match status" value="1"/>
</dbReference>
<dbReference type="SUPFAM" id="SSF47384">
    <property type="entry name" value="Homodimeric domain of signal transducing histidine kinase"/>
    <property type="match status" value="1"/>
</dbReference>
<keyword evidence="9" id="KW-1133">Transmembrane helix</keyword>
<evidence type="ECO:0000256" key="5">
    <source>
        <dbReference type="ARBA" id="ARBA00022679"/>
    </source>
</evidence>
<dbReference type="InterPro" id="IPR005467">
    <property type="entry name" value="His_kinase_dom"/>
</dbReference>
<comment type="catalytic activity">
    <reaction evidence="1">
        <text>ATP + protein L-histidine = ADP + protein N-phospho-L-histidine.</text>
        <dbReference type="EC" id="2.7.13.3"/>
    </reaction>
</comment>
<dbReference type="SMART" id="SM00387">
    <property type="entry name" value="HATPase_c"/>
    <property type="match status" value="1"/>
</dbReference>
<evidence type="ECO:0000259" key="10">
    <source>
        <dbReference type="PROSITE" id="PS50109"/>
    </source>
</evidence>